<dbReference type="Proteomes" id="UP001497516">
    <property type="component" value="Chromosome 7"/>
</dbReference>
<dbReference type="Gene3D" id="2.40.50.140">
    <property type="entry name" value="Nucleic acid-binding proteins"/>
    <property type="match status" value="1"/>
</dbReference>
<proteinExistence type="predicted"/>
<gene>
    <name evidence="1" type="ORF">LTRI10_LOCUS41354</name>
</gene>
<keyword evidence="2" id="KW-1185">Reference proteome</keyword>
<reference evidence="1 2" key="1">
    <citation type="submission" date="2024-04" db="EMBL/GenBank/DDBJ databases">
        <authorList>
            <person name="Fracassetti M."/>
        </authorList>
    </citation>
    <scope>NUCLEOTIDE SEQUENCE [LARGE SCALE GENOMIC DNA]</scope>
</reference>
<dbReference type="InterPro" id="IPR012340">
    <property type="entry name" value="NA-bd_OB-fold"/>
</dbReference>
<dbReference type="SUPFAM" id="SSF50249">
    <property type="entry name" value="Nucleic acid-binding proteins"/>
    <property type="match status" value="1"/>
</dbReference>
<dbReference type="PANTHER" id="PTHR47165:SF4">
    <property type="entry name" value="OS03G0429900 PROTEIN"/>
    <property type="match status" value="1"/>
</dbReference>
<dbReference type="PANTHER" id="PTHR47165">
    <property type="entry name" value="OS03G0429900 PROTEIN"/>
    <property type="match status" value="1"/>
</dbReference>
<evidence type="ECO:0000313" key="1">
    <source>
        <dbReference type="EMBL" id="CAL1401288.1"/>
    </source>
</evidence>
<organism evidence="1 2">
    <name type="scientific">Linum trigynum</name>
    <dbReference type="NCBI Taxonomy" id="586398"/>
    <lineage>
        <taxon>Eukaryota</taxon>
        <taxon>Viridiplantae</taxon>
        <taxon>Streptophyta</taxon>
        <taxon>Embryophyta</taxon>
        <taxon>Tracheophyta</taxon>
        <taxon>Spermatophyta</taxon>
        <taxon>Magnoliopsida</taxon>
        <taxon>eudicotyledons</taxon>
        <taxon>Gunneridae</taxon>
        <taxon>Pentapetalae</taxon>
        <taxon>rosids</taxon>
        <taxon>fabids</taxon>
        <taxon>Malpighiales</taxon>
        <taxon>Linaceae</taxon>
        <taxon>Linum</taxon>
    </lineage>
</organism>
<evidence type="ECO:0008006" key="3">
    <source>
        <dbReference type="Google" id="ProtNLM"/>
    </source>
</evidence>
<dbReference type="AlphaFoldDB" id="A0AAV2FUR6"/>
<sequence>MEFTLLCNLGGPKKESVVLRLRLLHMWAVKAPGDVRVFNFCTLWVDKTGMLIHGLSPAAMASGIRQALRVDKIYMLKTFCLSNPPNLYRACSFDLALGITPSTSFHECHLPAPSFTVEAYEFQPFARLLSRADVIGRLHSISGVSHKITNNGPAVKQTVVLENESGEKVTITLWDEFSRIIDHVALTQADAIETVVLAFGELLVNRLAGGFALSNSAATHVSVNPQVLEAYRFAQRFAETREVVGSLPIEFATTEEATADAERRTRTLAQLTDLALTNASLDERHRCGGVIMDVESHVPWSNRSAAKYRLVLNLPAIGCLRGNSPTRWALSLPPRRGHYCIFTADPCRQPQLSLLSCLSGHPLATLHRYMPGCSDAEEDEEEGSDCLKEEREGRKLHVIAATI</sequence>
<dbReference type="EMBL" id="OZ034820">
    <property type="protein sequence ID" value="CAL1401288.1"/>
    <property type="molecule type" value="Genomic_DNA"/>
</dbReference>
<evidence type="ECO:0000313" key="2">
    <source>
        <dbReference type="Proteomes" id="UP001497516"/>
    </source>
</evidence>
<name>A0AAV2FUR6_9ROSI</name>
<protein>
    <recommendedName>
        <fullName evidence="3">DUF223 domain-containing protein</fullName>
    </recommendedName>
</protein>
<accession>A0AAV2FUR6</accession>